<dbReference type="InterPro" id="IPR001911">
    <property type="entry name" value="Ribosomal_bS21"/>
</dbReference>
<evidence type="ECO:0000256" key="5">
    <source>
        <dbReference type="HAMAP-Rule" id="MF_00358"/>
    </source>
</evidence>
<evidence type="ECO:0000256" key="1">
    <source>
        <dbReference type="ARBA" id="ARBA00006640"/>
    </source>
</evidence>
<keyword evidence="8" id="KW-1185">Reference proteome</keyword>
<dbReference type="Proteomes" id="UP001360424">
    <property type="component" value="Chromosome"/>
</dbReference>
<keyword evidence="2 5" id="KW-0689">Ribosomal protein</keyword>
<dbReference type="Gene3D" id="1.20.5.1150">
    <property type="entry name" value="Ribosomal protein S8"/>
    <property type="match status" value="1"/>
</dbReference>
<protein>
    <recommendedName>
        <fullName evidence="4 5">Small ribosomal subunit protein bS21</fullName>
    </recommendedName>
</protein>
<dbReference type="PANTHER" id="PTHR21109">
    <property type="entry name" value="MITOCHONDRIAL 28S RIBOSOMAL PROTEIN S21"/>
    <property type="match status" value="1"/>
</dbReference>
<reference evidence="7" key="1">
    <citation type="submission" date="2023-09" db="EMBL/GenBank/DDBJ databases">
        <title>Genomes of two closely related lineages of the louse Polyplax serrata with different host specificities.</title>
        <authorList>
            <person name="Martinu J."/>
            <person name="Tarabai H."/>
            <person name="Stefka J."/>
            <person name="Hypsa V."/>
        </authorList>
    </citation>
    <scope>NUCLEOTIDE SEQUENCE [LARGE SCALE GENOMIC DNA]</scope>
    <source>
        <strain evidence="7">HR10_N</strain>
    </source>
</reference>
<accession>A0ABZ2GX06</accession>
<dbReference type="PROSITE" id="PS01181">
    <property type="entry name" value="RIBOSOMAL_S21"/>
    <property type="match status" value="1"/>
</dbReference>
<dbReference type="NCBIfam" id="TIGR00030">
    <property type="entry name" value="S21p"/>
    <property type="match status" value="1"/>
</dbReference>
<gene>
    <name evidence="5 7" type="primary">rpsU</name>
    <name evidence="7" type="ORF">RQL38_02255</name>
</gene>
<dbReference type="InterPro" id="IPR038380">
    <property type="entry name" value="Ribosomal_bS21_sf"/>
</dbReference>
<name>A0ABZ2GX06_9GAMM</name>
<dbReference type="RefSeq" id="WP_338521456.1">
    <property type="nucleotide sequence ID" value="NZ_CP135136.1"/>
</dbReference>
<evidence type="ECO:0000313" key="7">
    <source>
        <dbReference type="EMBL" id="WWR11958.1"/>
    </source>
</evidence>
<comment type="similarity">
    <text evidence="1 5 6">Belongs to the bacterial ribosomal protein bS21 family.</text>
</comment>
<evidence type="ECO:0000256" key="6">
    <source>
        <dbReference type="RuleBase" id="RU000667"/>
    </source>
</evidence>
<dbReference type="Pfam" id="PF01165">
    <property type="entry name" value="Ribosomal_S21"/>
    <property type="match status" value="1"/>
</dbReference>
<sequence>MPTIRIKDGENLEYALRRFKRSCEKSGILNELSKREFYEKPTTERKRKQAAAIKRHFKKITREELFIKKSKKNTKHNKKTKKYKKIKYLNNLKY</sequence>
<dbReference type="InterPro" id="IPR018278">
    <property type="entry name" value="Ribosomal_bS21_CS"/>
</dbReference>
<proteinExistence type="inferred from homology"/>
<keyword evidence="3 5" id="KW-0687">Ribonucleoprotein</keyword>
<dbReference type="HAMAP" id="MF_00358">
    <property type="entry name" value="Ribosomal_bS21"/>
    <property type="match status" value="1"/>
</dbReference>
<dbReference type="PRINTS" id="PR00976">
    <property type="entry name" value="RIBOSOMALS21"/>
</dbReference>
<evidence type="ECO:0000313" key="8">
    <source>
        <dbReference type="Proteomes" id="UP001360424"/>
    </source>
</evidence>
<dbReference type="PANTHER" id="PTHR21109:SF22">
    <property type="entry name" value="SMALL RIBOSOMAL SUBUNIT PROTEIN BS21"/>
    <property type="match status" value="1"/>
</dbReference>
<evidence type="ECO:0000256" key="2">
    <source>
        <dbReference type="ARBA" id="ARBA00022980"/>
    </source>
</evidence>
<organism evidence="7 8">
    <name type="scientific">Candidatus Legionella polyplacis</name>
    <dbReference type="NCBI Taxonomy" id="2005262"/>
    <lineage>
        <taxon>Bacteria</taxon>
        <taxon>Pseudomonadati</taxon>
        <taxon>Pseudomonadota</taxon>
        <taxon>Gammaproteobacteria</taxon>
        <taxon>Legionellales</taxon>
        <taxon>Legionellaceae</taxon>
        <taxon>Legionella</taxon>
    </lineage>
</organism>
<dbReference type="EMBL" id="CP135136">
    <property type="protein sequence ID" value="WWR11958.1"/>
    <property type="molecule type" value="Genomic_DNA"/>
</dbReference>
<evidence type="ECO:0000256" key="3">
    <source>
        <dbReference type="ARBA" id="ARBA00023274"/>
    </source>
</evidence>
<dbReference type="GO" id="GO:0005840">
    <property type="term" value="C:ribosome"/>
    <property type="evidence" value="ECO:0007669"/>
    <property type="project" value="UniProtKB-KW"/>
</dbReference>
<evidence type="ECO:0000256" key="4">
    <source>
        <dbReference type="ARBA" id="ARBA00035135"/>
    </source>
</evidence>